<dbReference type="SUPFAM" id="SSF54427">
    <property type="entry name" value="NTF2-like"/>
    <property type="match status" value="1"/>
</dbReference>
<dbReference type="Pfam" id="PF04335">
    <property type="entry name" value="VirB8"/>
    <property type="match status" value="1"/>
</dbReference>
<protein>
    <submittedName>
        <fullName evidence="7">Type IV secretion system protein</fullName>
    </submittedName>
</protein>
<evidence type="ECO:0000256" key="3">
    <source>
        <dbReference type="ARBA" id="ARBA00022989"/>
    </source>
</evidence>
<dbReference type="Proteomes" id="UP000622707">
    <property type="component" value="Unassembled WGS sequence"/>
</dbReference>
<dbReference type="InterPro" id="IPR035658">
    <property type="entry name" value="TrbF"/>
</dbReference>
<keyword evidence="2 5" id="KW-0812">Transmembrane</keyword>
<dbReference type="CDD" id="cd16425">
    <property type="entry name" value="TrbF"/>
    <property type="match status" value="1"/>
</dbReference>
<evidence type="ECO:0000259" key="6">
    <source>
        <dbReference type="Pfam" id="PF04335"/>
    </source>
</evidence>
<evidence type="ECO:0000313" key="8">
    <source>
        <dbReference type="Proteomes" id="UP000622707"/>
    </source>
</evidence>
<proteinExistence type="predicted"/>
<reference evidence="7 8" key="1">
    <citation type="journal article" date="2017" name="Int. J. Syst. Evol. Microbiol.">
        <title>Ramlibacter alkalitolerans sp. nov., alkali-tolerant bacterium isolated from soil of ginseng.</title>
        <authorList>
            <person name="Lee D.H."/>
            <person name="Cha C.J."/>
        </authorList>
    </citation>
    <scope>NUCLEOTIDE SEQUENCE [LARGE SCALE GENOMIC DNA]</scope>
    <source>
        <strain evidence="7 8">KACC 19305</strain>
    </source>
</reference>
<evidence type="ECO:0000256" key="4">
    <source>
        <dbReference type="ARBA" id="ARBA00023136"/>
    </source>
</evidence>
<feature type="domain" description="Bacterial virulence protein VirB8" evidence="6">
    <location>
        <begin position="13"/>
        <end position="221"/>
    </location>
</feature>
<organism evidence="7 8">
    <name type="scientific">Ramlibacter alkalitolerans</name>
    <dbReference type="NCBI Taxonomy" id="2039631"/>
    <lineage>
        <taxon>Bacteria</taxon>
        <taxon>Pseudomonadati</taxon>
        <taxon>Pseudomonadota</taxon>
        <taxon>Betaproteobacteria</taxon>
        <taxon>Burkholderiales</taxon>
        <taxon>Comamonadaceae</taxon>
        <taxon>Ramlibacter</taxon>
    </lineage>
</organism>
<evidence type="ECO:0000256" key="1">
    <source>
        <dbReference type="ARBA" id="ARBA00004167"/>
    </source>
</evidence>
<comment type="subcellular location">
    <subcellularLocation>
        <location evidence="1">Membrane</location>
        <topology evidence="1">Single-pass membrane protein</topology>
    </subcellularLocation>
</comment>
<dbReference type="Gene3D" id="3.10.450.230">
    <property type="entry name" value="VirB8 protein"/>
    <property type="match status" value="1"/>
</dbReference>
<keyword evidence="8" id="KW-1185">Reference proteome</keyword>
<sequence>MSDYTEKDRFLEAKREWNERFGSYIKRAHSARVLAAVLGVGLVISAAGNVFQGLQSKVVPYVVEVDRLGHSVAVGQVTPSSVTSEKLVKFMLAGFISDARSVVSDGSVLKKQFARVKVMADSPVQSYLADYFKLGDAKSETNPVVIARTATVNVEVASVLPISKDTWQIDWTEERRALDGTLEGKSQWKAIATIKIQPPENEEMARLNPLGIYITQLSWSRVLTK</sequence>
<evidence type="ECO:0000256" key="2">
    <source>
        <dbReference type="ARBA" id="ARBA00022692"/>
    </source>
</evidence>
<keyword evidence="4 5" id="KW-0472">Membrane</keyword>
<dbReference type="EMBL" id="JAEQND010000013">
    <property type="protein sequence ID" value="MBL0427784.1"/>
    <property type="molecule type" value="Genomic_DNA"/>
</dbReference>
<name>A0ABS1JU78_9BURK</name>
<feature type="transmembrane region" description="Helical" evidence="5">
    <location>
        <begin position="33"/>
        <end position="51"/>
    </location>
</feature>
<accession>A0ABS1JU78</accession>
<evidence type="ECO:0000256" key="5">
    <source>
        <dbReference type="SAM" id="Phobius"/>
    </source>
</evidence>
<comment type="caution">
    <text evidence="7">The sequence shown here is derived from an EMBL/GenBank/DDBJ whole genome shotgun (WGS) entry which is preliminary data.</text>
</comment>
<dbReference type="RefSeq" id="WP_201692415.1">
    <property type="nucleotide sequence ID" value="NZ_JAEQND010000013.1"/>
</dbReference>
<keyword evidence="3 5" id="KW-1133">Transmembrane helix</keyword>
<gene>
    <name evidence="7" type="ORF">JI746_21945</name>
</gene>
<dbReference type="InterPro" id="IPR032710">
    <property type="entry name" value="NTF2-like_dom_sf"/>
</dbReference>
<evidence type="ECO:0000313" key="7">
    <source>
        <dbReference type="EMBL" id="MBL0427784.1"/>
    </source>
</evidence>
<dbReference type="InterPro" id="IPR007430">
    <property type="entry name" value="VirB8"/>
</dbReference>